<dbReference type="GO" id="GO:0006508">
    <property type="term" value="P:proteolysis"/>
    <property type="evidence" value="ECO:0007669"/>
    <property type="project" value="InterPro"/>
</dbReference>
<name>A0A6H5I2C1_9HYME</name>
<dbReference type="Pfam" id="PF00078">
    <property type="entry name" value="RVT_1"/>
    <property type="match status" value="1"/>
</dbReference>
<dbReference type="InterPro" id="IPR043128">
    <property type="entry name" value="Rev_trsase/Diguanyl_cyclase"/>
</dbReference>
<reference evidence="10 11" key="1">
    <citation type="submission" date="2020-02" db="EMBL/GenBank/DDBJ databases">
        <authorList>
            <person name="Ferguson B K."/>
        </authorList>
    </citation>
    <scope>NUCLEOTIDE SEQUENCE [LARGE SCALE GENOMIC DNA]</scope>
</reference>
<evidence type="ECO:0000256" key="2">
    <source>
        <dbReference type="ARBA" id="ARBA00022679"/>
    </source>
</evidence>
<protein>
    <recommendedName>
        <fullName evidence="1">RNA-directed DNA polymerase</fullName>
        <ecNumber evidence="1">2.7.7.49</ecNumber>
    </recommendedName>
</protein>
<evidence type="ECO:0000256" key="3">
    <source>
        <dbReference type="ARBA" id="ARBA00022695"/>
    </source>
</evidence>
<dbReference type="GO" id="GO:0004190">
    <property type="term" value="F:aspartic-type endopeptidase activity"/>
    <property type="evidence" value="ECO:0007669"/>
    <property type="project" value="InterPro"/>
</dbReference>
<feature type="compositionally biased region" description="Polar residues" evidence="8">
    <location>
        <begin position="938"/>
        <end position="956"/>
    </location>
</feature>
<feature type="region of interest" description="Disordered" evidence="8">
    <location>
        <begin position="811"/>
        <end position="868"/>
    </location>
</feature>
<dbReference type="Gene3D" id="3.30.70.270">
    <property type="match status" value="2"/>
</dbReference>
<evidence type="ECO:0000256" key="7">
    <source>
        <dbReference type="ARBA" id="ARBA00022918"/>
    </source>
</evidence>
<dbReference type="SUPFAM" id="SSF50630">
    <property type="entry name" value="Acid proteases"/>
    <property type="match status" value="1"/>
</dbReference>
<dbReference type="Proteomes" id="UP000479190">
    <property type="component" value="Unassembled WGS sequence"/>
</dbReference>
<sequence>INIHKCPLRDLSGIELDCFSLIEKHVYKYPAILWQMGPMLYILKESFFASLVILNSLKNNLYISNKCVLKHLVADALTAHSRDSVNRTLTYLRYSNIVAIQLIGLCRNYAIEHSRRRFNSNFISCAANKGSFRTRIPQSLVAAASYTGEYPGAELRRSSADPPTRVHAISSEEKVENAKTMLQVQATGSFRSRLPVSPSRPTEASVLQLLQERRSRICTLLEARASGKFKLQAESRDGCGSDSSEIRRRIHHKAIVAITAAGQTRPPNHINQMPRIKKRDCNILVDTGSDLNLLKISRVSENALIDTQKLYTLYGISDGIVATQGRTNNNITLGGAKCLVNIVDDNFPISFDGILGMEFLREQQAVLSFKENELVISNADIAKIPLTGSGAHRIVTSDDIPINIKQYRHPPHLRDEMRKHVQELLDNDIVEESESPYNSPLWIVPKKAGPDGIKKWRLVIDFRALNEKTIASAYPLPQITEILDQLGKSKYFSTLDLQSGFYQVPIDPVDAHKTAFSTPFHHLQFRRMPLGLKGSPGTFQALMDKVLTGLQGIELFIYMDDIVVYANSIQEHKEKMLRLMGRLKSANLTVRPDKCHFLKNTVTYLGHIISEKGVEPDPNKVSAVSNFPRPKNRKNIKQFLGLAGYYRRFVKDFAKIAKPLTSLLKADTPWDWTDAQERAFGEIKQILSSTPLLQYPDFNRPFVVTTDASDFAVGGILSQGKIGNDLPIAYTSRSLTDAEVNYSTIEKELLGIVNAVQQFRPYLYGRKFQIVTDHKPLLWLHNLKSPTSRLARWRERLHDFDYEMIHKPGRKNANADALSRNPHRGGHRLTPPASESRPRENNEDATGDSASDESDAEDEATFTRSHPKRARLLVAKSVQQCNDTLLTRKDNWRHATGVRPSACAAASTTRSPERTTTPWATATSTMTATATTTTVATPQSALGPTMRPWTSTSWATRSRVRPAAPLRIVGAEKAWTPKTMSQPAAFPELPLARNNVHQNAEAPASPDPAVNRGFAVDRLPVQADVNAWLRRIELQQPAPIEMPEQVMEWRVGRNHLDRMVLLRQPNPRFLEGERALGRPEDLLPQERERLVFLFDGFRPNFALVEACDHALLWAFVLPTGAWRGICCFDSIRHYPGLREVIIHKTGLKGALREQCAICPGCRLATWRVVGARHCDMCTRVIVLNQDAILSRRILESSPPDIRR</sequence>
<keyword evidence="7" id="KW-0695">RNA-directed DNA polymerase</keyword>
<evidence type="ECO:0000256" key="6">
    <source>
        <dbReference type="ARBA" id="ARBA00022801"/>
    </source>
</evidence>
<dbReference type="CDD" id="cd00303">
    <property type="entry name" value="retropepsin_like"/>
    <property type="match status" value="1"/>
</dbReference>
<keyword evidence="2" id="KW-0808">Transferase</keyword>
<dbReference type="CDD" id="cd09274">
    <property type="entry name" value="RNase_HI_RT_Ty3"/>
    <property type="match status" value="1"/>
</dbReference>
<gene>
    <name evidence="10" type="ORF">TBRA_LOCUS1299</name>
</gene>
<dbReference type="EMBL" id="CADCXV010000284">
    <property type="protein sequence ID" value="CAB0029249.1"/>
    <property type="molecule type" value="Genomic_DNA"/>
</dbReference>
<evidence type="ECO:0000313" key="10">
    <source>
        <dbReference type="EMBL" id="CAB0029249.1"/>
    </source>
</evidence>
<feature type="non-terminal residue" evidence="10">
    <location>
        <position position="1"/>
    </location>
</feature>
<dbReference type="PANTHER" id="PTHR37984">
    <property type="entry name" value="PROTEIN CBG26694"/>
    <property type="match status" value="1"/>
</dbReference>
<keyword evidence="6" id="KW-0378">Hydrolase</keyword>
<dbReference type="PROSITE" id="PS00141">
    <property type="entry name" value="ASP_PROTEASE"/>
    <property type="match status" value="1"/>
</dbReference>
<accession>A0A6H5I2C1</accession>
<keyword evidence="11" id="KW-1185">Reference proteome</keyword>
<evidence type="ECO:0000313" key="11">
    <source>
        <dbReference type="Proteomes" id="UP000479190"/>
    </source>
</evidence>
<evidence type="ECO:0000256" key="1">
    <source>
        <dbReference type="ARBA" id="ARBA00012493"/>
    </source>
</evidence>
<evidence type="ECO:0000259" key="9">
    <source>
        <dbReference type="PROSITE" id="PS50878"/>
    </source>
</evidence>
<dbReference type="Gene3D" id="2.40.70.10">
    <property type="entry name" value="Acid Proteases"/>
    <property type="match status" value="1"/>
</dbReference>
<dbReference type="Pfam" id="PF17917">
    <property type="entry name" value="RT_RNaseH"/>
    <property type="match status" value="1"/>
</dbReference>
<dbReference type="InterPro" id="IPR043502">
    <property type="entry name" value="DNA/RNA_pol_sf"/>
</dbReference>
<dbReference type="EC" id="2.7.7.49" evidence="1"/>
<dbReference type="InterPro" id="IPR001969">
    <property type="entry name" value="Aspartic_peptidase_AS"/>
</dbReference>
<dbReference type="CDD" id="cd01647">
    <property type="entry name" value="RT_LTR"/>
    <property type="match status" value="1"/>
</dbReference>
<dbReference type="InterPro" id="IPR041373">
    <property type="entry name" value="RT_RNaseH"/>
</dbReference>
<dbReference type="AlphaFoldDB" id="A0A6H5I2C1"/>
<feature type="region of interest" description="Disordered" evidence="8">
    <location>
        <begin position="938"/>
        <end position="957"/>
    </location>
</feature>
<dbReference type="PANTHER" id="PTHR37984:SF5">
    <property type="entry name" value="PROTEIN NYNRIN-LIKE"/>
    <property type="match status" value="1"/>
</dbReference>
<feature type="compositionally biased region" description="Acidic residues" evidence="8">
    <location>
        <begin position="843"/>
        <end position="860"/>
    </location>
</feature>
<proteinExistence type="predicted"/>
<evidence type="ECO:0000256" key="5">
    <source>
        <dbReference type="ARBA" id="ARBA00022759"/>
    </source>
</evidence>
<keyword evidence="5" id="KW-0255">Endonuclease</keyword>
<dbReference type="GO" id="GO:0003964">
    <property type="term" value="F:RNA-directed DNA polymerase activity"/>
    <property type="evidence" value="ECO:0007669"/>
    <property type="project" value="UniProtKB-KW"/>
</dbReference>
<dbReference type="GO" id="GO:0004519">
    <property type="term" value="F:endonuclease activity"/>
    <property type="evidence" value="ECO:0007669"/>
    <property type="project" value="UniProtKB-KW"/>
</dbReference>
<dbReference type="InterPro" id="IPR021109">
    <property type="entry name" value="Peptidase_aspartic_dom_sf"/>
</dbReference>
<dbReference type="SUPFAM" id="SSF56672">
    <property type="entry name" value="DNA/RNA polymerases"/>
    <property type="match status" value="1"/>
</dbReference>
<organism evidence="10 11">
    <name type="scientific">Trichogramma brassicae</name>
    <dbReference type="NCBI Taxonomy" id="86971"/>
    <lineage>
        <taxon>Eukaryota</taxon>
        <taxon>Metazoa</taxon>
        <taxon>Ecdysozoa</taxon>
        <taxon>Arthropoda</taxon>
        <taxon>Hexapoda</taxon>
        <taxon>Insecta</taxon>
        <taxon>Pterygota</taxon>
        <taxon>Neoptera</taxon>
        <taxon>Endopterygota</taxon>
        <taxon>Hymenoptera</taxon>
        <taxon>Apocrita</taxon>
        <taxon>Proctotrupomorpha</taxon>
        <taxon>Chalcidoidea</taxon>
        <taxon>Trichogrammatidae</taxon>
        <taxon>Trichogramma</taxon>
    </lineage>
</organism>
<keyword evidence="4" id="KW-0540">Nuclease</keyword>
<keyword evidence="3" id="KW-0548">Nucleotidyltransferase</keyword>
<evidence type="ECO:0000256" key="4">
    <source>
        <dbReference type="ARBA" id="ARBA00022722"/>
    </source>
</evidence>
<evidence type="ECO:0000256" key="8">
    <source>
        <dbReference type="SAM" id="MobiDB-lite"/>
    </source>
</evidence>
<dbReference type="FunFam" id="3.30.70.270:FF:000020">
    <property type="entry name" value="Transposon Tf2-6 polyprotein-like Protein"/>
    <property type="match status" value="1"/>
</dbReference>
<feature type="domain" description="Reverse transcriptase" evidence="9">
    <location>
        <begin position="425"/>
        <end position="609"/>
    </location>
</feature>
<dbReference type="InterPro" id="IPR000477">
    <property type="entry name" value="RT_dom"/>
</dbReference>
<dbReference type="PROSITE" id="PS50878">
    <property type="entry name" value="RT_POL"/>
    <property type="match status" value="1"/>
</dbReference>
<dbReference type="OrthoDB" id="8193822at2759"/>
<dbReference type="Gene3D" id="3.10.10.10">
    <property type="entry name" value="HIV Type 1 Reverse Transcriptase, subunit A, domain 1"/>
    <property type="match status" value="1"/>
</dbReference>
<dbReference type="FunFam" id="3.10.20.370:FF:000001">
    <property type="entry name" value="Retrovirus-related Pol polyprotein from transposon 17.6-like protein"/>
    <property type="match status" value="1"/>
</dbReference>
<dbReference type="InterPro" id="IPR050951">
    <property type="entry name" value="Retrovirus_Pol_polyprotein"/>
</dbReference>